<gene>
    <name evidence="4" type="primary">FCGBP</name>
    <name evidence="4" type="ORF">L345_09645</name>
</gene>
<evidence type="ECO:0000256" key="1">
    <source>
        <dbReference type="ARBA" id="ARBA00023157"/>
    </source>
</evidence>
<evidence type="ECO:0000259" key="3">
    <source>
        <dbReference type="PROSITE" id="PS51233"/>
    </source>
</evidence>
<proteinExistence type="predicted"/>
<evidence type="ECO:0000313" key="4">
    <source>
        <dbReference type="EMBL" id="ETE64585.1"/>
    </source>
</evidence>
<sequence>MSQLHFNGCSARGRSSKIARNLGHDNSLPVLEGLRREDGHPCKVKLCRPKETCQVKDGQAVCVPDYTGHCWCWGDPHCHTFDGYSYDFQGTCSYVLIQSTGVDQSLVPFSVVIKNENRGDNKAVSYVKLVSIRVYEQVISIHKQENGRVRCDDPGRGTKATQSDNQ</sequence>
<feature type="non-terminal residue" evidence="4">
    <location>
        <position position="1"/>
    </location>
</feature>
<comment type="caution">
    <text evidence="4">The sequence shown here is derived from an EMBL/GenBank/DDBJ whole genome shotgun (WGS) entry which is preliminary data.</text>
</comment>
<keyword evidence="5" id="KW-1185">Reference proteome</keyword>
<accession>V8NR97</accession>
<organism evidence="4 5">
    <name type="scientific">Ophiophagus hannah</name>
    <name type="common">King cobra</name>
    <name type="synonym">Naja hannah</name>
    <dbReference type="NCBI Taxonomy" id="8665"/>
    <lineage>
        <taxon>Eukaryota</taxon>
        <taxon>Metazoa</taxon>
        <taxon>Chordata</taxon>
        <taxon>Craniata</taxon>
        <taxon>Vertebrata</taxon>
        <taxon>Euteleostomi</taxon>
        <taxon>Lepidosauria</taxon>
        <taxon>Squamata</taxon>
        <taxon>Bifurcata</taxon>
        <taxon>Unidentata</taxon>
        <taxon>Episquamata</taxon>
        <taxon>Toxicofera</taxon>
        <taxon>Serpentes</taxon>
        <taxon>Colubroidea</taxon>
        <taxon>Elapidae</taxon>
        <taxon>Elapinae</taxon>
        <taxon>Ophiophagus</taxon>
    </lineage>
</organism>
<dbReference type="GO" id="GO:0031012">
    <property type="term" value="C:extracellular matrix"/>
    <property type="evidence" value="ECO:0007669"/>
    <property type="project" value="TreeGrafter"/>
</dbReference>
<keyword evidence="2" id="KW-0325">Glycoprotein</keyword>
<protein>
    <submittedName>
        <fullName evidence="4">IgGFc-binding protein</fullName>
    </submittedName>
</protein>
<dbReference type="InterPro" id="IPR001846">
    <property type="entry name" value="VWF_type-D"/>
</dbReference>
<dbReference type="OrthoDB" id="5945029at2759"/>
<feature type="domain" description="VWFD" evidence="3">
    <location>
        <begin position="68"/>
        <end position="166"/>
    </location>
</feature>
<keyword evidence="1" id="KW-1015">Disulfide bond</keyword>
<dbReference type="PROSITE" id="PS51233">
    <property type="entry name" value="VWFD"/>
    <property type="match status" value="1"/>
</dbReference>
<dbReference type="PANTHER" id="PTHR11339:SF244">
    <property type="entry name" value="IGGFC-BINDING PROTEIN"/>
    <property type="match status" value="1"/>
</dbReference>
<reference evidence="4 5" key="1">
    <citation type="journal article" date="2013" name="Proc. Natl. Acad. Sci. U.S.A.">
        <title>The king cobra genome reveals dynamic gene evolution and adaptation in the snake venom system.</title>
        <authorList>
            <person name="Vonk F.J."/>
            <person name="Casewell N.R."/>
            <person name="Henkel C.V."/>
            <person name="Heimberg A.M."/>
            <person name="Jansen H.J."/>
            <person name="McCleary R.J."/>
            <person name="Kerkkamp H.M."/>
            <person name="Vos R.A."/>
            <person name="Guerreiro I."/>
            <person name="Calvete J.J."/>
            <person name="Wuster W."/>
            <person name="Woods A.E."/>
            <person name="Logan J.M."/>
            <person name="Harrison R.A."/>
            <person name="Castoe T.A."/>
            <person name="de Koning A.P."/>
            <person name="Pollock D.D."/>
            <person name="Yandell M."/>
            <person name="Calderon D."/>
            <person name="Renjifo C."/>
            <person name="Currier R.B."/>
            <person name="Salgado D."/>
            <person name="Pla D."/>
            <person name="Sanz L."/>
            <person name="Hyder A.S."/>
            <person name="Ribeiro J.M."/>
            <person name="Arntzen J.W."/>
            <person name="van den Thillart G.E."/>
            <person name="Boetzer M."/>
            <person name="Pirovano W."/>
            <person name="Dirks R.P."/>
            <person name="Spaink H.P."/>
            <person name="Duboule D."/>
            <person name="McGlinn E."/>
            <person name="Kini R.M."/>
            <person name="Richardson M.K."/>
        </authorList>
    </citation>
    <scope>NUCLEOTIDE SEQUENCE</scope>
    <source>
        <tissue evidence="4">Blood</tissue>
    </source>
</reference>
<dbReference type="InterPro" id="IPR050780">
    <property type="entry name" value="Mucin_vWF_Thrombospondin_sf"/>
</dbReference>
<dbReference type="EMBL" id="AZIM01002182">
    <property type="protein sequence ID" value="ETE64585.1"/>
    <property type="molecule type" value="Genomic_DNA"/>
</dbReference>
<dbReference type="Pfam" id="PF00094">
    <property type="entry name" value="VWD"/>
    <property type="match status" value="1"/>
</dbReference>
<evidence type="ECO:0000313" key="5">
    <source>
        <dbReference type="Proteomes" id="UP000018936"/>
    </source>
</evidence>
<dbReference type="GO" id="GO:0005615">
    <property type="term" value="C:extracellular space"/>
    <property type="evidence" value="ECO:0007669"/>
    <property type="project" value="TreeGrafter"/>
</dbReference>
<name>V8NR97_OPHHA</name>
<dbReference type="Proteomes" id="UP000018936">
    <property type="component" value="Unassembled WGS sequence"/>
</dbReference>
<dbReference type="PANTHER" id="PTHR11339">
    <property type="entry name" value="EXTRACELLULAR MATRIX GLYCOPROTEIN RELATED"/>
    <property type="match status" value="1"/>
</dbReference>
<evidence type="ECO:0000256" key="2">
    <source>
        <dbReference type="ARBA" id="ARBA00023180"/>
    </source>
</evidence>
<dbReference type="AlphaFoldDB" id="V8NR97"/>